<name>A0A6L3ZJF7_9FLAO</name>
<dbReference type="Proteomes" id="UP000484164">
    <property type="component" value="Unassembled WGS sequence"/>
</dbReference>
<protein>
    <recommendedName>
        <fullName evidence="1">DUF6794 domain-containing protein</fullName>
    </recommendedName>
</protein>
<feature type="domain" description="DUF6794" evidence="1">
    <location>
        <begin position="23"/>
        <end position="105"/>
    </location>
</feature>
<reference evidence="2 3" key="1">
    <citation type="submission" date="2019-10" db="EMBL/GenBank/DDBJ databases">
        <title>Genome sequence of Phaeocystidibacter marisrubri JCM30614 (type strain).</title>
        <authorList>
            <person name="Bowman J.P."/>
        </authorList>
    </citation>
    <scope>NUCLEOTIDE SEQUENCE [LARGE SCALE GENOMIC DNA]</scope>
    <source>
        <strain evidence="2 3">JCM 30614</strain>
    </source>
</reference>
<proteinExistence type="predicted"/>
<evidence type="ECO:0000313" key="3">
    <source>
        <dbReference type="Proteomes" id="UP000484164"/>
    </source>
</evidence>
<dbReference type="EMBL" id="WBVQ01000001">
    <property type="protein sequence ID" value="KAB2818074.1"/>
    <property type="molecule type" value="Genomic_DNA"/>
</dbReference>
<accession>A0A6L3ZJF7</accession>
<dbReference type="AlphaFoldDB" id="A0A6L3ZJF7"/>
<evidence type="ECO:0000313" key="2">
    <source>
        <dbReference type="EMBL" id="KAB2818074.1"/>
    </source>
</evidence>
<keyword evidence="3" id="KW-1185">Reference proteome</keyword>
<sequence length="373" mass="43889">MKPIHADSVDIRLITDTLNGVYIPEDLEDCFLQMDGFWNDSIKSYVKSLSELEFRVQAHLSTGTWMRNNWRLWGGSRLSLYFNNLGIYHPEDMTSIINTSYHRRLNDHDIDLEKQLKFFHDFWDPVKRDSIVAFREAQKREQQQTFKNWLHKKGIQFYDLSNSGLEDLRFNCDSTLVCKERHGDTILYTVSTHKLYADTSKIIEYNALGELGGDLYISNVNQNGIFTLYKLSQNTFYKNNDSLFYLEKYSRLPDDSANALIQWMISGEIPRTTAQQDSIHAILSANTYYQFKFIFHPDMFSKNTIRSNEDNDIIELIYQWKIDGKSIYFIEVANSDNPHNVFKVWLIDDELNIVNFEPCSPVNREAIRERDKL</sequence>
<dbReference type="InterPro" id="IPR046744">
    <property type="entry name" value="DUF6794"/>
</dbReference>
<gene>
    <name evidence="2" type="ORF">F8C82_06645</name>
</gene>
<comment type="caution">
    <text evidence="2">The sequence shown here is derived from an EMBL/GenBank/DDBJ whole genome shotgun (WGS) entry which is preliminary data.</text>
</comment>
<dbReference type="Pfam" id="PF20594">
    <property type="entry name" value="DUF6794"/>
    <property type="match status" value="1"/>
</dbReference>
<dbReference type="OrthoDB" id="983155at2"/>
<organism evidence="2 3">
    <name type="scientific">Phaeocystidibacter marisrubri</name>
    <dbReference type="NCBI Taxonomy" id="1577780"/>
    <lineage>
        <taxon>Bacteria</taxon>
        <taxon>Pseudomonadati</taxon>
        <taxon>Bacteroidota</taxon>
        <taxon>Flavobacteriia</taxon>
        <taxon>Flavobacteriales</taxon>
        <taxon>Phaeocystidibacteraceae</taxon>
        <taxon>Phaeocystidibacter</taxon>
    </lineage>
</organism>
<dbReference type="RefSeq" id="WP_151692762.1">
    <property type="nucleotide sequence ID" value="NZ_BMGX01000002.1"/>
</dbReference>
<evidence type="ECO:0000259" key="1">
    <source>
        <dbReference type="Pfam" id="PF20594"/>
    </source>
</evidence>